<evidence type="ECO:0000313" key="2">
    <source>
        <dbReference type="Proteomes" id="UP001058974"/>
    </source>
</evidence>
<gene>
    <name evidence="1" type="ORF">KIW84_044241</name>
</gene>
<organism evidence="1 2">
    <name type="scientific">Pisum sativum</name>
    <name type="common">Garden pea</name>
    <name type="synonym">Lathyrus oleraceus</name>
    <dbReference type="NCBI Taxonomy" id="3888"/>
    <lineage>
        <taxon>Eukaryota</taxon>
        <taxon>Viridiplantae</taxon>
        <taxon>Streptophyta</taxon>
        <taxon>Embryophyta</taxon>
        <taxon>Tracheophyta</taxon>
        <taxon>Spermatophyta</taxon>
        <taxon>Magnoliopsida</taxon>
        <taxon>eudicotyledons</taxon>
        <taxon>Gunneridae</taxon>
        <taxon>Pentapetalae</taxon>
        <taxon>rosids</taxon>
        <taxon>fabids</taxon>
        <taxon>Fabales</taxon>
        <taxon>Fabaceae</taxon>
        <taxon>Papilionoideae</taxon>
        <taxon>50 kb inversion clade</taxon>
        <taxon>NPAAA clade</taxon>
        <taxon>Hologalegina</taxon>
        <taxon>IRL clade</taxon>
        <taxon>Fabeae</taxon>
        <taxon>Lathyrus</taxon>
    </lineage>
</organism>
<dbReference type="Gramene" id="Psat04G0424100-T1">
    <property type="protein sequence ID" value="KAI5420377.1"/>
    <property type="gene ID" value="KIW84_044241"/>
</dbReference>
<protein>
    <submittedName>
        <fullName evidence="1">Uncharacterized protein</fullName>
    </submittedName>
</protein>
<dbReference type="AlphaFoldDB" id="A0A9D4XHD2"/>
<sequence>MPRHGRANVNMVEGEAKSVGQISVINEEDGDSDCDIDNLVRLRVPGEVLHNWSSEEIMQVTLLKECTSPDPIDNSSAMTRFDFENPIFQAEEEGDEDCELPEELARLLKQEERVIQPHQESTEVINLGTEDVKREIKIGVSLEDNVKKGLIELLQEYVDIFAWSYQDMPGLDTDIVVHHLPLKEDCPPVKQKLRRTRPEMVVKIKEEVQKHT</sequence>
<dbReference type="Proteomes" id="UP001058974">
    <property type="component" value="Chromosome 4"/>
</dbReference>
<keyword evidence="2" id="KW-1185">Reference proteome</keyword>
<dbReference type="EMBL" id="JAMSHJ010000004">
    <property type="protein sequence ID" value="KAI5420377.1"/>
    <property type="molecule type" value="Genomic_DNA"/>
</dbReference>
<comment type="caution">
    <text evidence="1">The sequence shown here is derived from an EMBL/GenBank/DDBJ whole genome shotgun (WGS) entry which is preliminary data.</text>
</comment>
<name>A0A9D4XHD2_PEA</name>
<proteinExistence type="predicted"/>
<accession>A0A9D4XHD2</accession>
<evidence type="ECO:0000313" key="1">
    <source>
        <dbReference type="EMBL" id="KAI5420377.1"/>
    </source>
</evidence>
<reference evidence="1 2" key="1">
    <citation type="journal article" date="2022" name="Nat. Genet.">
        <title>Improved pea reference genome and pan-genome highlight genomic features and evolutionary characteristics.</title>
        <authorList>
            <person name="Yang T."/>
            <person name="Liu R."/>
            <person name="Luo Y."/>
            <person name="Hu S."/>
            <person name="Wang D."/>
            <person name="Wang C."/>
            <person name="Pandey M.K."/>
            <person name="Ge S."/>
            <person name="Xu Q."/>
            <person name="Li N."/>
            <person name="Li G."/>
            <person name="Huang Y."/>
            <person name="Saxena R.K."/>
            <person name="Ji Y."/>
            <person name="Li M."/>
            <person name="Yan X."/>
            <person name="He Y."/>
            <person name="Liu Y."/>
            <person name="Wang X."/>
            <person name="Xiang C."/>
            <person name="Varshney R.K."/>
            <person name="Ding H."/>
            <person name="Gao S."/>
            <person name="Zong X."/>
        </authorList>
    </citation>
    <scope>NUCLEOTIDE SEQUENCE [LARGE SCALE GENOMIC DNA]</scope>
    <source>
        <strain evidence="1 2">cv. Zhongwan 6</strain>
    </source>
</reference>